<comment type="caution">
    <text evidence="3">The sequence shown here is derived from an EMBL/GenBank/DDBJ whole genome shotgun (WGS) entry which is preliminary data.</text>
</comment>
<dbReference type="AlphaFoldDB" id="A0A6A3A636"/>
<dbReference type="Proteomes" id="UP000436088">
    <property type="component" value="Unassembled WGS sequence"/>
</dbReference>
<dbReference type="Pfam" id="PF06830">
    <property type="entry name" value="Root_cap"/>
    <property type="match status" value="1"/>
</dbReference>
<name>A0A6A3A636_HIBSY</name>
<evidence type="ECO:0000256" key="1">
    <source>
        <dbReference type="SAM" id="MobiDB-lite"/>
    </source>
</evidence>
<dbReference type="PANTHER" id="PTHR31656">
    <property type="entry name" value="ROOT CAP DOMAIN-CONTAINING PROTEIN"/>
    <property type="match status" value="1"/>
</dbReference>
<keyword evidence="2" id="KW-0732">Signal</keyword>
<feature type="signal peptide" evidence="2">
    <location>
        <begin position="1"/>
        <end position="25"/>
    </location>
</feature>
<feature type="region of interest" description="Disordered" evidence="1">
    <location>
        <begin position="81"/>
        <end position="221"/>
    </location>
</feature>
<accession>A0A6A3A636</accession>
<evidence type="ECO:0000256" key="2">
    <source>
        <dbReference type="SAM" id="SignalP"/>
    </source>
</evidence>
<reference evidence="3" key="1">
    <citation type="submission" date="2019-09" db="EMBL/GenBank/DDBJ databases">
        <title>Draft genome information of white flower Hibiscus syriacus.</title>
        <authorList>
            <person name="Kim Y.-M."/>
        </authorList>
    </citation>
    <scope>NUCLEOTIDE SEQUENCE [LARGE SCALE GENOMIC DNA]</scope>
    <source>
        <strain evidence="3">YM2019G1</strain>
    </source>
</reference>
<feature type="chain" id="PRO_5025656830" evidence="2">
    <location>
        <begin position="26"/>
        <end position="481"/>
    </location>
</feature>
<dbReference type="EMBL" id="VEPZ02001044">
    <property type="protein sequence ID" value="KAE8698599.1"/>
    <property type="molecule type" value="Genomic_DNA"/>
</dbReference>
<evidence type="ECO:0000313" key="4">
    <source>
        <dbReference type="Proteomes" id="UP000436088"/>
    </source>
</evidence>
<keyword evidence="4" id="KW-1185">Reference proteome</keyword>
<dbReference type="PRINTS" id="PR01217">
    <property type="entry name" value="PRICHEXTENSN"/>
</dbReference>
<sequence>MVSMTQPKIQLSLTLLLAFLAMTVATPPGIAYHPSRARCNIKKYKYCYNLEHVCPKFCPGGQCTVNCVSCKPVCLDGTSPPPDDGDNTYTPPSLPSQSENPPPSPTTTYPPPSPPAQPENPPPSPTTTYPPPSPPAQPENPPPSPTTTYPPPSPPAQSENPPPSPTTTYPPPSPPAQSENPPPSPTTTYPPPSPPSQSENPPPSPPTQPQNPPPSTPPKTVKCKNKSYPQCYNMKHVCPSSCAGDCEVDCVTCKPVCKCDRPGAVCQDPRFIGGDGTTFYFHGKKDQDFCLVSDSNLHINGHFIGRRNENMKRDFTWVQSIAILFDNHQLFAGALKTSTWDDSVDRISLSFDGQPITLPEREGAKWQPENNPTVSITRSSDTNHVIVEVEGKFKITAKVVSITEEDSRIHNYPGYISHLNIGATMPVMGGDRDFHSSSLFAPHCAVARFTGIIEDNSFMGAEMAGLSCGSGIDGRGVVCKR</sequence>
<dbReference type="InterPro" id="IPR009646">
    <property type="entry name" value="Root_cap"/>
</dbReference>
<protein>
    <submittedName>
        <fullName evidence="3">RING-H2 finger protein ATL1-like</fullName>
    </submittedName>
</protein>
<proteinExistence type="predicted"/>
<evidence type="ECO:0000313" key="3">
    <source>
        <dbReference type="EMBL" id="KAE8698599.1"/>
    </source>
</evidence>
<gene>
    <name evidence="3" type="ORF">F3Y22_tig00110597pilonHSYRG00473</name>
</gene>
<organism evidence="3 4">
    <name type="scientific">Hibiscus syriacus</name>
    <name type="common">Rose of Sharon</name>
    <dbReference type="NCBI Taxonomy" id="106335"/>
    <lineage>
        <taxon>Eukaryota</taxon>
        <taxon>Viridiplantae</taxon>
        <taxon>Streptophyta</taxon>
        <taxon>Embryophyta</taxon>
        <taxon>Tracheophyta</taxon>
        <taxon>Spermatophyta</taxon>
        <taxon>Magnoliopsida</taxon>
        <taxon>eudicotyledons</taxon>
        <taxon>Gunneridae</taxon>
        <taxon>Pentapetalae</taxon>
        <taxon>rosids</taxon>
        <taxon>malvids</taxon>
        <taxon>Malvales</taxon>
        <taxon>Malvaceae</taxon>
        <taxon>Malvoideae</taxon>
        <taxon>Hibiscus</taxon>
    </lineage>
</organism>
<feature type="compositionally biased region" description="Pro residues" evidence="1">
    <location>
        <begin position="100"/>
        <end position="217"/>
    </location>
</feature>